<evidence type="ECO:0000313" key="5">
    <source>
        <dbReference type="Proteomes" id="UP000527616"/>
    </source>
</evidence>
<evidence type="ECO:0000256" key="2">
    <source>
        <dbReference type="SAM" id="MobiDB-lite"/>
    </source>
</evidence>
<protein>
    <recommendedName>
        <fullName evidence="1">Signal peptidase I</fullName>
        <ecNumber evidence="1">3.4.21.89</ecNumber>
    </recommendedName>
</protein>
<reference evidence="4 5" key="1">
    <citation type="submission" date="2020-07" db="EMBL/GenBank/DDBJ databases">
        <title>Sequencing the genomes of 1000 actinobacteria strains.</title>
        <authorList>
            <person name="Klenk H.-P."/>
        </authorList>
    </citation>
    <scope>NUCLEOTIDE SEQUENCE [LARGE SCALE GENOMIC DNA]</scope>
    <source>
        <strain evidence="4 5">DSM 103164</strain>
    </source>
</reference>
<dbReference type="AlphaFoldDB" id="A0A7Z0DA08"/>
<dbReference type="Proteomes" id="UP000527616">
    <property type="component" value="Unassembled WGS sequence"/>
</dbReference>
<feature type="region of interest" description="Disordered" evidence="2">
    <location>
        <begin position="159"/>
        <end position="193"/>
    </location>
</feature>
<comment type="caution">
    <text evidence="4">The sequence shown here is derived from an EMBL/GenBank/DDBJ whole genome shotgun (WGS) entry which is preliminary data.</text>
</comment>
<dbReference type="PROSITE" id="PS51257">
    <property type="entry name" value="PROKAR_LIPOPROTEIN"/>
    <property type="match status" value="1"/>
</dbReference>
<dbReference type="CDD" id="cd06462">
    <property type="entry name" value="Peptidase_S24_S26"/>
    <property type="match status" value="1"/>
</dbReference>
<feature type="compositionally biased region" description="Acidic residues" evidence="2">
    <location>
        <begin position="169"/>
        <end position="180"/>
    </location>
</feature>
<dbReference type="EC" id="3.4.21.89" evidence="1"/>
<accession>A0A7Z0DA08</accession>
<dbReference type="NCBIfam" id="TIGR02228">
    <property type="entry name" value="sigpep_I_arch"/>
    <property type="match status" value="1"/>
</dbReference>
<dbReference type="InterPro" id="IPR007110">
    <property type="entry name" value="Ig-like_dom"/>
</dbReference>
<keyword evidence="5" id="KW-1185">Reference proteome</keyword>
<evidence type="ECO:0000256" key="1">
    <source>
        <dbReference type="NCBIfam" id="TIGR02228"/>
    </source>
</evidence>
<dbReference type="PROSITE" id="PS50835">
    <property type="entry name" value="IG_LIKE"/>
    <property type="match status" value="1"/>
</dbReference>
<sequence length="346" mass="35250">MERARRLAASLVLWTGCAAGVVCLTWTLGVLLSGVTPLVFLSGSMSPAIRTGDLAFAETVPASELRVGDVVSVQTAEGVRVTHRVIETAPSGPAGEIALRLRGDANAAPDAEAYRVTEAERVIVSVPAAGYLLNAARQPLALLLGGALAAGAIAIGFSRRGPDGRGDREDDDHGDGDDHGDDAPGGARRRADDGLPRRAAALTAALIAAPAGALAGTAPLPTLAAFSDAAAARTGTYSALRIAQPADLRCAVSGIILTSVSVRWQHTDARYDYLVRVTDGSGQAVQTTRVTGSGSVGSTLAVDVPSSRSGTYAVGVSSVLKTPAAWESPAATTGYSVAWLGKSCRN</sequence>
<dbReference type="InterPro" id="IPR001733">
    <property type="entry name" value="Peptidase_S26B"/>
</dbReference>
<evidence type="ECO:0000259" key="3">
    <source>
        <dbReference type="PROSITE" id="PS50835"/>
    </source>
</evidence>
<name>A0A7Z0DA08_9ACTN</name>
<evidence type="ECO:0000313" key="4">
    <source>
        <dbReference type="EMBL" id="NYI71725.1"/>
    </source>
</evidence>
<dbReference type="GO" id="GO:0009003">
    <property type="term" value="F:signal peptidase activity"/>
    <property type="evidence" value="ECO:0007669"/>
    <property type="project" value="UniProtKB-EC"/>
</dbReference>
<organism evidence="4 5">
    <name type="scientific">Naumannella cuiyingiana</name>
    <dbReference type="NCBI Taxonomy" id="1347891"/>
    <lineage>
        <taxon>Bacteria</taxon>
        <taxon>Bacillati</taxon>
        <taxon>Actinomycetota</taxon>
        <taxon>Actinomycetes</taxon>
        <taxon>Propionibacteriales</taxon>
        <taxon>Propionibacteriaceae</taxon>
        <taxon>Naumannella</taxon>
    </lineage>
</organism>
<gene>
    <name evidence="4" type="ORF">GGQ54_002285</name>
</gene>
<dbReference type="GO" id="GO:0004252">
    <property type="term" value="F:serine-type endopeptidase activity"/>
    <property type="evidence" value="ECO:0007669"/>
    <property type="project" value="UniProtKB-UniRule"/>
</dbReference>
<feature type="domain" description="Ig-like" evidence="3">
    <location>
        <begin position="221"/>
        <end position="333"/>
    </location>
</feature>
<proteinExistence type="predicted"/>
<dbReference type="GO" id="GO:0016020">
    <property type="term" value="C:membrane"/>
    <property type="evidence" value="ECO:0007669"/>
    <property type="project" value="UniProtKB-UniRule"/>
</dbReference>
<dbReference type="GO" id="GO:0006465">
    <property type="term" value="P:signal peptide processing"/>
    <property type="evidence" value="ECO:0007669"/>
    <property type="project" value="UniProtKB-UniRule"/>
</dbReference>
<dbReference type="RefSeq" id="WP_179445514.1">
    <property type="nucleotide sequence ID" value="NZ_JACBZS010000001.1"/>
</dbReference>
<dbReference type="EMBL" id="JACBZS010000001">
    <property type="protein sequence ID" value="NYI71725.1"/>
    <property type="molecule type" value="Genomic_DNA"/>
</dbReference>